<dbReference type="Proteomes" id="UP000035963">
    <property type="component" value="Unassembled WGS sequence"/>
</dbReference>
<evidence type="ECO:0000313" key="1">
    <source>
        <dbReference type="EMBL" id="KLU27665.1"/>
    </source>
</evidence>
<dbReference type="AlphaFoldDB" id="A0A0J1D4R5"/>
<name>A0A0J1D4R5_9BURK</name>
<proteinExistence type="predicted"/>
<protein>
    <submittedName>
        <fullName evidence="1">Uncharacterized protein</fullName>
    </submittedName>
</protein>
<organism evidence="1 2">
    <name type="scientific">Caballeronia mineralivorans PML1(12)</name>
    <dbReference type="NCBI Taxonomy" id="908627"/>
    <lineage>
        <taxon>Bacteria</taxon>
        <taxon>Pseudomonadati</taxon>
        <taxon>Pseudomonadota</taxon>
        <taxon>Betaproteobacteria</taxon>
        <taxon>Burkholderiales</taxon>
        <taxon>Burkholderiaceae</taxon>
        <taxon>Caballeronia</taxon>
    </lineage>
</organism>
<dbReference type="PATRIC" id="fig|908627.4.peg.758"/>
<keyword evidence="2" id="KW-1185">Reference proteome</keyword>
<dbReference type="EMBL" id="AEJF01000021">
    <property type="protein sequence ID" value="KLU27665.1"/>
    <property type="molecule type" value="Genomic_DNA"/>
</dbReference>
<reference evidence="1 2" key="1">
    <citation type="journal article" date="2015" name="Genome Announc.">
        <title>Draft Genome Sequence of Burkholderia sp. Strain PML1(12), an Ectomycorrhizosphere-Inhabiting Bacterium with Effective Mineral-Weathering Ability.</title>
        <authorList>
            <person name="Uroz S."/>
            <person name="Oger P."/>
        </authorList>
    </citation>
    <scope>NUCLEOTIDE SEQUENCE [LARGE SCALE GENOMIC DNA]</scope>
    <source>
        <strain evidence="2">PML1(12)</strain>
    </source>
</reference>
<accession>A0A0J1D4R5</accession>
<evidence type="ECO:0000313" key="2">
    <source>
        <dbReference type="Proteomes" id="UP000035963"/>
    </source>
</evidence>
<comment type="caution">
    <text evidence="1">The sequence shown here is derived from an EMBL/GenBank/DDBJ whole genome shotgun (WGS) entry which is preliminary data.</text>
</comment>
<sequence>MYKYLSRRWADTLVTVGNTRVGTLHDFRSLEHGPGISDPEEGKKEIRASFDEPETFVGGAASGDAMAQLGVFKVAEGASATFSGLSIVRPIDHPDCYVWCASREKSRKAMSRIDGADTCVEITNVGAFFRELGVALAALCTVSRVGAGPVTYNERTEEWNRANLGIHPAFLKGPSFADQDEVRGVWAPNPAEGSLKAKFIDKSNLYKYCRIVDLP</sequence>
<gene>
    <name evidence="1" type="ORF">EOS_03385</name>
</gene>